<feature type="transmembrane region" description="Helical" evidence="8">
    <location>
        <begin position="174"/>
        <end position="194"/>
    </location>
</feature>
<gene>
    <name evidence="10" type="ORF">HGI30_22550</name>
</gene>
<feature type="compositionally biased region" description="Basic and acidic residues" evidence="7">
    <location>
        <begin position="414"/>
        <end position="428"/>
    </location>
</feature>
<dbReference type="InterPro" id="IPR020846">
    <property type="entry name" value="MFS_dom"/>
</dbReference>
<evidence type="ECO:0000313" key="11">
    <source>
        <dbReference type="Proteomes" id="UP000502136"/>
    </source>
</evidence>
<dbReference type="AlphaFoldDB" id="A0A6H2H3V6"/>
<dbReference type="Proteomes" id="UP000502136">
    <property type="component" value="Chromosome"/>
</dbReference>
<evidence type="ECO:0000256" key="2">
    <source>
        <dbReference type="ARBA" id="ARBA00022448"/>
    </source>
</evidence>
<dbReference type="PANTHER" id="PTHR23513:SF6">
    <property type="entry name" value="MAJOR FACILITATOR SUPERFAMILY ASSOCIATED DOMAIN-CONTAINING PROTEIN"/>
    <property type="match status" value="1"/>
</dbReference>
<feature type="transmembrane region" description="Helical" evidence="8">
    <location>
        <begin position="291"/>
        <end position="311"/>
    </location>
</feature>
<evidence type="ECO:0000256" key="1">
    <source>
        <dbReference type="ARBA" id="ARBA00004651"/>
    </source>
</evidence>
<organism evidence="10 11">
    <name type="scientific">Paenibacillus albicereus</name>
    <dbReference type="NCBI Taxonomy" id="2726185"/>
    <lineage>
        <taxon>Bacteria</taxon>
        <taxon>Bacillati</taxon>
        <taxon>Bacillota</taxon>
        <taxon>Bacilli</taxon>
        <taxon>Bacillales</taxon>
        <taxon>Paenibacillaceae</taxon>
        <taxon>Paenibacillus</taxon>
    </lineage>
</organism>
<feature type="domain" description="Major facilitator superfamily (MFS) profile" evidence="9">
    <location>
        <begin position="1"/>
        <end position="198"/>
    </location>
</feature>
<keyword evidence="2" id="KW-0813">Transport</keyword>
<feature type="transmembrane region" description="Helical" evidence="8">
    <location>
        <begin position="16"/>
        <end position="37"/>
    </location>
</feature>
<feature type="transmembrane region" description="Helical" evidence="8">
    <location>
        <begin position="351"/>
        <end position="370"/>
    </location>
</feature>
<proteinExistence type="predicted"/>
<feature type="transmembrane region" description="Helical" evidence="8">
    <location>
        <begin position="260"/>
        <end position="284"/>
    </location>
</feature>
<feature type="transmembrane region" description="Helical" evidence="8">
    <location>
        <begin position="49"/>
        <end position="69"/>
    </location>
</feature>
<keyword evidence="11" id="KW-1185">Reference proteome</keyword>
<name>A0A6H2H3V6_9BACL</name>
<keyword evidence="4 8" id="KW-0812">Transmembrane</keyword>
<sequence length="428" mass="46361">MPAPSATTDRNWKRTISLFLGGQTISLFGSSLVQYAIMWHITLSTDSGAMMTIAILCGFVPTFFLSPFAGVWADRYDRKKLIAYSDSLIALTTLVMALLFLAGYDALWLLFVMSAIRALGTGVQTPAVGAFIPQLVPAEQLTRVNGVNGTLQAMTMFAAPVVSAGLLSVAPLQAIFFIDVATAIVGVLTLLLLVREKPRQAAPDAQERGYLADLRQGVRYVREHSFLKPFFFFMALYMILISPAAFLSPLQVTRSFGPDLWRLTAIELAFSVGMMAGGLLIAAWQGFRNKAHTMTLSFLVTGLACAGLGVVPSFWVYLALMALVGLMMPVFNTPATVLLQQKVEESYLGRVFGVMGMISSSMMPLGMLLFGPLADRIPIERLLVATGLLIFGLGIGFGRSRQLLRAGEPSGEPGEEKEAREAGLEEKP</sequence>
<dbReference type="InterPro" id="IPR011701">
    <property type="entry name" value="MFS"/>
</dbReference>
<keyword evidence="6 8" id="KW-0472">Membrane</keyword>
<dbReference type="PROSITE" id="PS50850">
    <property type="entry name" value="MFS"/>
    <property type="match status" value="1"/>
</dbReference>
<comment type="subcellular location">
    <subcellularLocation>
        <location evidence="1">Cell membrane</location>
        <topology evidence="1">Multi-pass membrane protein</topology>
    </subcellularLocation>
</comment>
<dbReference type="CDD" id="cd06173">
    <property type="entry name" value="MFS_MefA_like"/>
    <property type="match status" value="1"/>
</dbReference>
<feature type="transmembrane region" description="Helical" evidence="8">
    <location>
        <begin position="229"/>
        <end position="248"/>
    </location>
</feature>
<dbReference type="GO" id="GO:0005886">
    <property type="term" value="C:plasma membrane"/>
    <property type="evidence" value="ECO:0007669"/>
    <property type="project" value="UniProtKB-SubCell"/>
</dbReference>
<dbReference type="InterPro" id="IPR036259">
    <property type="entry name" value="MFS_trans_sf"/>
</dbReference>
<feature type="transmembrane region" description="Helical" evidence="8">
    <location>
        <begin position="81"/>
        <end position="102"/>
    </location>
</feature>
<evidence type="ECO:0000256" key="6">
    <source>
        <dbReference type="ARBA" id="ARBA00023136"/>
    </source>
</evidence>
<evidence type="ECO:0000256" key="8">
    <source>
        <dbReference type="SAM" id="Phobius"/>
    </source>
</evidence>
<dbReference type="EMBL" id="CP051428">
    <property type="protein sequence ID" value="QJC54028.1"/>
    <property type="molecule type" value="Genomic_DNA"/>
</dbReference>
<evidence type="ECO:0000259" key="9">
    <source>
        <dbReference type="PROSITE" id="PS50850"/>
    </source>
</evidence>
<evidence type="ECO:0000256" key="7">
    <source>
        <dbReference type="SAM" id="MobiDB-lite"/>
    </source>
</evidence>
<dbReference type="PANTHER" id="PTHR23513">
    <property type="entry name" value="INTEGRAL MEMBRANE EFFLUX PROTEIN-RELATED"/>
    <property type="match status" value="1"/>
</dbReference>
<feature type="region of interest" description="Disordered" evidence="7">
    <location>
        <begin position="405"/>
        <end position="428"/>
    </location>
</feature>
<evidence type="ECO:0000256" key="4">
    <source>
        <dbReference type="ARBA" id="ARBA00022692"/>
    </source>
</evidence>
<dbReference type="RefSeq" id="WP_168909556.1">
    <property type="nucleotide sequence ID" value="NZ_CP051428.1"/>
</dbReference>
<protein>
    <submittedName>
        <fullName evidence="10">MFS transporter</fullName>
    </submittedName>
</protein>
<keyword evidence="5 8" id="KW-1133">Transmembrane helix</keyword>
<dbReference type="Gene3D" id="1.20.1250.20">
    <property type="entry name" value="MFS general substrate transporter like domains"/>
    <property type="match status" value="1"/>
</dbReference>
<evidence type="ECO:0000313" key="10">
    <source>
        <dbReference type="EMBL" id="QJC54028.1"/>
    </source>
</evidence>
<dbReference type="KEGG" id="palr:HGI30_22550"/>
<evidence type="ECO:0000256" key="5">
    <source>
        <dbReference type="ARBA" id="ARBA00022989"/>
    </source>
</evidence>
<keyword evidence="3" id="KW-1003">Cell membrane</keyword>
<dbReference type="GO" id="GO:0022857">
    <property type="term" value="F:transmembrane transporter activity"/>
    <property type="evidence" value="ECO:0007669"/>
    <property type="project" value="InterPro"/>
</dbReference>
<dbReference type="Pfam" id="PF07690">
    <property type="entry name" value="MFS_1"/>
    <property type="match status" value="1"/>
</dbReference>
<feature type="transmembrane region" description="Helical" evidence="8">
    <location>
        <begin position="382"/>
        <end position="398"/>
    </location>
</feature>
<evidence type="ECO:0000256" key="3">
    <source>
        <dbReference type="ARBA" id="ARBA00022475"/>
    </source>
</evidence>
<dbReference type="SUPFAM" id="SSF103473">
    <property type="entry name" value="MFS general substrate transporter"/>
    <property type="match status" value="1"/>
</dbReference>
<reference evidence="10 11" key="1">
    <citation type="submission" date="2020-04" db="EMBL/GenBank/DDBJ databases">
        <title>Novel Paenibacillus strain UniB2 isolated from commercial digestive syrup.</title>
        <authorList>
            <person name="Thorat V."/>
            <person name="Kirdat K."/>
            <person name="Tiwarekar B."/>
            <person name="Yadav A."/>
        </authorList>
    </citation>
    <scope>NUCLEOTIDE SEQUENCE [LARGE SCALE GENOMIC DNA]</scope>
    <source>
        <strain evidence="10 11">UniB2</strain>
    </source>
</reference>
<accession>A0A6H2H3V6</accession>